<dbReference type="Proteomes" id="UP000681722">
    <property type="component" value="Unassembled WGS sequence"/>
</dbReference>
<evidence type="ECO:0000313" key="3">
    <source>
        <dbReference type="Proteomes" id="UP000663829"/>
    </source>
</evidence>
<proteinExistence type="predicted"/>
<dbReference type="OrthoDB" id="6127067at2759"/>
<evidence type="ECO:0000313" key="2">
    <source>
        <dbReference type="EMBL" id="CAF4463188.1"/>
    </source>
</evidence>
<reference evidence="1" key="1">
    <citation type="submission" date="2021-02" db="EMBL/GenBank/DDBJ databases">
        <authorList>
            <person name="Nowell W R."/>
        </authorList>
    </citation>
    <scope>NUCLEOTIDE SEQUENCE</scope>
</reference>
<protein>
    <submittedName>
        <fullName evidence="1">Uncharacterized protein</fullName>
    </submittedName>
</protein>
<comment type="caution">
    <text evidence="1">The sequence shown here is derived from an EMBL/GenBank/DDBJ whole genome shotgun (WGS) entry which is preliminary data.</text>
</comment>
<dbReference type="EMBL" id="CAJNOQ010033667">
    <property type="protein sequence ID" value="CAF1591052.1"/>
    <property type="molecule type" value="Genomic_DNA"/>
</dbReference>
<dbReference type="EMBL" id="CAJOBC010099830">
    <property type="protein sequence ID" value="CAF4463188.1"/>
    <property type="molecule type" value="Genomic_DNA"/>
</dbReference>
<dbReference type="AlphaFoldDB" id="A0A816A6E8"/>
<gene>
    <name evidence="1" type="ORF">GPM918_LOCUS41761</name>
    <name evidence="2" type="ORF">SRO942_LOCUS42867</name>
</gene>
<name>A0A816A6E8_9BILA</name>
<evidence type="ECO:0000313" key="1">
    <source>
        <dbReference type="EMBL" id="CAF1591052.1"/>
    </source>
</evidence>
<sequence length="77" mass="8981">MEPNARLYPTERRIYWACPDQLILLKLFQSGPVGRRFYDIHVEIEVVNEGKELGVTEVVFELKFENTVHPKQAVEHG</sequence>
<accession>A0A816A6E8</accession>
<keyword evidence="3" id="KW-1185">Reference proteome</keyword>
<organism evidence="1 3">
    <name type="scientific">Didymodactylos carnosus</name>
    <dbReference type="NCBI Taxonomy" id="1234261"/>
    <lineage>
        <taxon>Eukaryota</taxon>
        <taxon>Metazoa</taxon>
        <taxon>Spiralia</taxon>
        <taxon>Gnathifera</taxon>
        <taxon>Rotifera</taxon>
        <taxon>Eurotatoria</taxon>
        <taxon>Bdelloidea</taxon>
        <taxon>Philodinida</taxon>
        <taxon>Philodinidae</taxon>
        <taxon>Didymodactylos</taxon>
    </lineage>
</organism>
<dbReference type="Proteomes" id="UP000663829">
    <property type="component" value="Unassembled WGS sequence"/>
</dbReference>